<feature type="compositionally biased region" description="Low complexity" evidence="1">
    <location>
        <begin position="28"/>
        <end position="49"/>
    </location>
</feature>
<dbReference type="EMBL" id="PXYI01000001">
    <property type="protein sequence ID" value="PSJ42985.1"/>
    <property type="molecule type" value="Genomic_DNA"/>
</dbReference>
<protein>
    <submittedName>
        <fullName evidence="2">Uncharacterized protein</fullName>
    </submittedName>
</protein>
<keyword evidence="3" id="KW-1185">Reference proteome</keyword>
<dbReference type="Proteomes" id="UP000241167">
    <property type="component" value="Unassembled WGS sequence"/>
</dbReference>
<evidence type="ECO:0000313" key="2">
    <source>
        <dbReference type="EMBL" id="PSJ42985.1"/>
    </source>
</evidence>
<dbReference type="AlphaFoldDB" id="A0A2P7QYF6"/>
<sequence>MPSNAREDETDFEAALTRQQPRPKAARPSGPKPASSDSSAPAPQASAAPGTLPPEWRSVSAIRDRDTWMRATRDARDGRLDPFALVEQVTGGIPLPPGARPARCRYTPLRLLYTSGSPVSAEYDRLRVQAAKDRPGGKDHVRFYMGHTAIAVAATQARMDDYERFYLSQGFERVAGHAKRTREQRVFLRPSPAPGKPALRISIVADAYSEFSNCADQGVIIPSGPTFDVTLEP</sequence>
<evidence type="ECO:0000313" key="3">
    <source>
        <dbReference type="Proteomes" id="UP000241167"/>
    </source>
</evidence>
<organism evidence="2 3">
    <name type="scientific">Allosphingosinicella deserti</name>
    <dbReference type="NCBI Taxonomy" id="2116704"/>
    <lineage>
        <taxon>Bacteria</taxon>
        <taxon>Pseudomonadati</taxon>
        <taxon>Pseudomonadota</taxon>
        <taxon>Alphaproteobacteria</taxon>
        <taxon>Sphingomonadales</taxon>
        <taxon>Sphingomonadaceae</taxon>
        <taxon>Allosphingosinicella</taxon>
    </lineage>
</organism>
<accession>A0A2P7QYF6</accession>
<feature type="region of interest" description="Disordered" evidence="1">
    <location>
        <begin position="1"/>
        <end position="59"/>
    </location>
</feature>
<name>A0A2P7QYF6_9SPHN</name>
<gene>
    <name evidence="2" type="ORF">C7I55_00810</name>
</gene>
<evidence type="ECO:0000256" key="1">
    <source>
        <dbReference type="SAM" id="MobiDB-lite"/>
    </source>
</evidence>
<reference evidence="2 3" key="1">
    <citation type="submission" date="2018-03" db="EMBL/GenBank/DDBJ databases">
        <title>The draft genome of Sphingosinicella sp. GL-C-18.</title>
        <authorList>
            <person name="Liu L."/>
            <person name="Li L."/>
            <person name="Liang L."/>
            <person name="Zhang X."/>
            <person name="Wang T."/>
        </authorList>
    </citation>
    <scope>NUCLEOTIDE SEQUENCE [LARGE SCALE GENOMIC DNA]</scope>
    <source>
        <strain evidence="2 3">GL-C-18</strain>
    </source>
</reference>
<proteinExistence type="predicted"/>
<comment type="caution">
    <text evidence="2">The sequence shown here is derived from an EMBL/GenBank/DDBJ whole genome shotgun (WGS) entry which is preliminary data.</text>
</comment>